<dbReference type="EMBL" id="JAOUSE010000047">
    <property type="protein sequence ID" value="MCU9595312.1"/>
    <property type="molecule type" value="Genomic_DNA"/>
</dbReference>
<feature type="transmembrane region" description="Helical" evidence="14">
    <location>
        <begin position="239"/>
        <end position="259"/>
    </location>
</feature>
<feature type="transmembrane region" description="Helical" evidence="14">
    <location>
        <begin position="442"/>
        <end position="459"/>
    </location>
</feature>
<dbReference type="InterPro" id="IPR001734">
    <property type="entry name" value="Na/solute_symporter"/>
</dbReference>
<evidence type="ECO:0000256" key="1">
    <source>
        <dbReference type="ARBA" id="ARBA00004651"/>
    </source>
</evidence>
<feature type="transmembrane region" description="Helical" evidence="14">
    <location>
        <begin position="465"/>
        <end position="485"/>
    </location>
</feature>
<keyword evidence="5 14" id="KW-0812">Transmembrane</keyword>
<evidence type="ECO:0000256" key="5">
    <source>
        <dbReference type="ARBA" id="ARBA00022692"/>
    </source>
</evidence>
<evidence type="ECO:0000256" key="4">
    <source>
        <dbReference type="ARBA" id="ARBA00022475"/>
    </source>
</evidence>
<keyword evidence="16" id="KW-1185">Reference proteome</keyword>
<feature type="transmembrane region" description="Helical" evidence="14">
    <location>
        <begin position="319"/>
        <end position="340"/>
    </location>
</feature>
<feature type="transmembrane region" description="Helical" evidence="14">
    <location>
        <begin position="155"/>
        <end position="174"/>
    </location>
</feature>
<sequence length="499" mass="54357">MNVLELYIWIGMTIFVLIMILLGYLGGRGTKNIDDFAIGGGQLGPVLLGLGFAATYLSAAVFLGYPGWSYEWGYANLWLMLAIFGGGPIGALLVAKRVRKINTKQKSLSLPDWLGDYYNSDILRVGTALLLLFNIFYIAAQFVAGARVFEFTMGLSYHTALTLIAAIVIVYVFIGGTLADLYTDAVQIIMMTLAGIIIFISGIVHFWEGSITNTFEVITENLNAQNPNLVGIFNPESPYFDSISAVIGAILIQAAFAATAPQLFNKVLGLKNEKDIGKMILVYVLVMFCCVVTLFGGIYSRAAFGDNIEVSDMALIEYIIQFFPTIIAAFMLIVILAAALSTTDGLFVSISTVFANDIFLKVFVRRNIIKINDKKAQQIAIRISRLAVLAIGIVSYLIVLNPPKYMGDLLWIGVSGIAAGTVGPVLYAIFGKKKPSPRAAELSMIIGLASYFILYFGKIEKSTMAAGAWATLIGITVMFILAKYFKQPQLEIPSQKDAI</sequence>
<comment type="subcellular location">
    <subcellularLocation>
        <location evidence="1">Cell membrane</location>
        <topology evidence="1">Multi-pass membrane protein</topology>
    </subcellularLocation>
</comment>
<feature type="transmembrane region" description="Helical" evidence="14">
    <location>
        <begin position="280"/>
        <end position="299"/>
    </location>
</feature>
<feature type="transmembrane region" description="Helical" evidence="14">
    <location>
        <begin position="77"/>
        <end position="95"/>
    </location>
</feature>
<evidence type="ECO:0000256" key="8">
    <source>
        <dbReference type="ARBA" id="ARBA00023053"/>
    </source>
</evidence>
<evidence type="ECO:0000256" key="6">
    <source>
        <dbReference type="ARBA" id="ARBA00022847"/>
    </source>
</evidence>
<evidence type="ECO:0000313" key="15">
    <source>
        <dbReference type="EMBL" id="MCU9595312.1"/>
    </source>
</evidence>
<evidence type="ECO:0000256" key="11">
    <source>
        <dbReference type="ARBA" id="ARBA00023201"/>
    </source>
</evidence>
<dbReference type="InterPro" id="IPR050277">
    <property type="entry name" value="Sodium:Solute_Symporter"/>
</dbReference>
<keyword evidence="10 14" id="KW-0472">Membrane</keyword>
<evidence type="ECO:0000256" key="12">
    <source>
        <dbReference type="ARBA" id="ARBA00033708"/>
    </source>
</evidence>
<evidence type="ECO:0000256" key="7">
    <source>
        <dbReference type="ARBA" id="ARBA00022989"/>
    </source>
</evidence>
<gene>
    <name evidence="15" type="ORF">OEV82_12760</name>
</gene>
<evidence type="ECO:0000256" key="14">
    <source>
        <dbReference type="SAM" id="Phobius"/>
    </source>
</evidence>
<keyword evidence="11" id="KW-0739">Sodium transport</keyword>
<evidence type="ECO:0000256" key="13">
    <source>
        <dbReference type="RuleBase" id="RU362091"/>
    </source>
</evidence>
<name>A0ABT2WHY8_9BACI</name>
<evidence type="ECO:0000313" key="16">
    <source>
        <dbReference type="Proteomes" id="UP001208656"/>
    </source>
</evidence>
<keyword evidence="6" id="KW-0769">Symport</keyword>
<keyword evidence="9" id="KW-0406">Ion transport</keyword>
<keyword evidence="3" id="KW-0813">Transport</keyword>
<proteinExistence type="inferred from homology"/>
<feature type="transmembrane region" description="Helical" evidence="14">
    <location>
        <begin position="186"/>
        <end position="207"/>
    </location>
</feature>
<keyword evidence="7 14" id="KW-1133">Transmembrane helix</keyword>
<evidence type="ECO:0000256" key="2">
    <source>
        <dbReference type="ARBA" id="ARBA00006434"/>
    </source>
</evidence>
<feature type="transmembrane region" description="Helical" evidence="14">
    <location>
        <begin position="46"/>
        <end position="65"/>
    </location>
</feature>
<comment type="similarity">
    <text evidence="2 13">Belongs to the sodium:solute symporter (SSF) (TC 2.A.21) family.</text>
</comment>
<comment type="caution">
    <text evidence="15">The sequence shown here is derived from an EMBL/GenBank/DDBJ whole genome shotgun (WGS) entry which is preliminary data.</text>
</comment>
<protein>
    <submittedName>
        <fullName evidence="15">Sodium:pantothenate symporter</fullName>
    </submittedName>
</protein>
<dbReference type="Pfam" id="PF00474">
    <property type="entry name" value="SSF"/>
    <property type="match status" value="1"/>
</dbReference>
<keyword evidence="4" id="KW-1003">Cell membrane</keyword>
<comment type="catalytic activity">
    <reaction evidence="12">
        <text>L-proline(in) + Na(+)(in) = L-proline(out) + Na(+)(out)</text>
        <dbReference type="Rhea" id="RHEA:28967"/>
        <dbReference type="ChEBI" id="CHEBI:29101"/>
        <dbReference type="ChEBI" id="CHEBI:60039"/>
    </reaction>
</comment>
<dbReference type="Gene3D" id="1.20.1730.10">
    <property type="entry name" value="Sodium/glucose cotransporter"/>
    <property type="match status" value="1"/>
</dbReference>
<feature type="transmembrane region" description="Helical" evidence="14">
    <location>
        <begin position="128"/>
        <end position="149"/>
    </location>
</feature>
<dbReference type="PANTHER" id="PTHR48086">
    <property type="entry name" value="SODIUM/PROLINE SYMPORTER-RELATED"/>
    <property type="match status" value="1"/>
</dbReference>
<dbReference type="Proteomes" id="UP001208656">
    <property type="component" value="Unassembled WGS sequence"/>
</dbReference>
<evidence type="ECO:0000256" key="3">
    <source>
        <dbReference type="ARBA" id="ARBA00022448"/>
    </source>
</evidence>
<feature type="transmembrane region" description="Helical" evidence="14">
    <location>
        <begin position="379"/>
        <end position="398"/>
    </location>
</feature>
<accession>A0ABT2WHY8</accession>
<keyword evidence="8" id="KW-0915">Sodium</keyword>
<feature type="transmembrane region" description="Helical" evidence="14">
    <location>
        <begin position="410"/>
        <end position="430"/>
    </location>
</feature>
<evidence type="ECO:0000256" key="9">
    <source>
        <dbReference type="ARBA" id="ARBA00023065"/>
    </source>
</evidence>
<organism evidence="15 16">
    <name type="scientific">Pallidibacillus thermolactis</name>
    <dbReference type="NCBI Taxonomy" id="251051"/>
    <lineage>
        <taxon>Bacteria</taxon>
        <taxon>Bacillati</taxon>
        <taxon>Bacillota</taxon>
        <taxon>Bacilli</taxon>
        <taxon>Bacillales</taxon>
        <taxon>Bacillaceae</taxon>
        <taxon>Pallidibacillus</taxon>
    </lineage>
</organism>
<reference evidence="15 16" key="1">
    <citation type="submission" date="2022-10" db="EMBL/GenBank/DDBJ databases">
        <title>Description of Fervidibacillus gen. nov. in the family Fervidibacillaceae fam. nov. with two species, Fervidibacillus albus sp. nov., and Fervidibacillus halotolerans sp. nov., isolated from tidal flat sediments.</title>
        <authorList>
            <person name="Kwon K.K."/>
            <person name="Yang S.-H."/>
        </authorList>
    </citation>
    <scope>NUCLEOTIDE SEQUENCE [LARGE SCALE GENOMIC DNA]</scope>
    <source>
        <strain evidence="15 16">DSM 23332</strain>
    </source>
</reference>
<dbReference type="PANTHER" id="PTHR48086:SF3">
    <property type="entry name" value="SODIUM_PROLINE SYMPORTER"/>
    <property type="match status" value="1"/>
</dbReference>
<dbReference type="InterPro" id="IPR038377">
    <property type="entry name" value="Na/Glc_symporter_sf"/>
</dbReference>
<evidence type="ECO:0000256" key="10">
    <source>
        <dbReference type="ARBA" id="ARBA00023136"/>
    </source>
</evidence>
<dbReference type="RefSeq" id="WP_173662648.1">
    <property type="nucleotide sequence ID" value="NZ_JAOUSE010000047.1"/>
</dbReference>
<dbReference type="PROSITE" id="PS50283">
    <property type="entry name" value="NA_SOLUT_SYMP_3"/>
    <property type="match status" value="1"/>
</dbReference>
<feature type="transmembrane region" description="Helical" evidence="14">
    <location>
        <begin position="6"/>
        <end position="25"/>
    </location>
</feature>